<proteinExistence type="predicted"/>
<gene>
    <name evidence="1" type="ORF">QFC24_001918</name>
</gene>
<reference evidence="1" key="1">
    <citation type="submission" date="2023-04" db="EMBL/GenBank/DDBJ databases">
        <title>Draft Genome sequencing of Naganishia species isolated from polar environments using Oxford Nanopore Technology.</title>
        <authorList>
            <person name="Leo P."/>
            <person name="Venkateswaran K."/>
        </authorList>
    </citation>
    <scope>NUCLEOTIDE SEQUENCE</scope>
    <source>
        <strain evidence="1">DBVPG 5303</strain>
    </source>
</reference>
<comment type="caution">
    <text evidence="1">The sequence shown here is derived from an EMBL/GenBank/DDBJ whole genome shotgun (WGS) entry which is preliminary data.</text>
</comment>
<dbReference type="EMBL" id="JASBWV010000004">
    <property type="protein sequence ID" value="KAJ9126882.1"/>
    <property type="molecule type" value="Genomic_DNA"/>
</dbReference>
<organism evidence="1 2">
    <name type="scientific">Naganishia onofrii</name>
    <dbReference type="NCBI Taxonomy" id="1851511"/>
    <lineage>
        <taxon>Eukaryota</taxon>
        <taxon>Fungi</taxon>
        <taxon>Dikarya</taxon>
        <taxon>Basidiomycota</taxon>
        <taxon>Agaricomycotina</taxon>
        <taxon>Tremellomycetes</taxon>
        <taxon>Filobasidiales</taxon>
        <taxon>Filobasidiaceae</taxon>
        <taxon>Naganishia</taxon>
    </lineage>
</organism>
<keyword evidence="2" id="KW-1185">Reference proteome</keyword>
<evidence type="ECO:0000313" key="2">
    <source>
        <dbReference type="Proteomes" id="UP001234202"/>
    </source>
</evidence>
<protein>
    <submittedName>
        <fullName evidence="1">Uncharacterized protein</fullName>
    </submittedName>
</protein>
<sequence>MGVFAVIFHYIGISMGWLYEVMGTILGCAVIPIALCISVKKANRMGCVVGTLAGFASGITGWLVATSKLNNGVINVETTGGDYEMLTGNLLSIGVGGIVSLTWTYLRPDDFDWEITRNMAITGHTPAVTENLEGVDMSVDDTPFNEKNKSSMEKVDETLQTVAAVDEEGLTTPEEIERAGLHKAFRFAAVSALLLTAIFLIVRDLSSSALFVNTNLIHAEQLIPLPLFFSSTGMLGQCWTRFELF</sequence>
<dbReference type="Proteomes" id="UP001234202">
    <property type="component" value="Unassembled WGS sequence"/>
</dbReference>
<accession>A0ACC2XUG2</accession>
<name>A0ACC2XUG2_9TREE</name>
<evidence type="ECO:0000313" key="1">
    <source>
        <dbReference type="EMBL" id="KAJ9126882.1"/>
    </source>
</evidence>